<evidence type="ECO:0000313" key="1">
    <source>
        <dbReference type="EMBL" id="OTP72761.1"/>
    </source>
</evidence>
<dbReference type="RefSeq" id="WP_155524288.1">
    <property type="nucleotide sequence ID" value="NZ_NBTY01000109.1"/>
</dbReference>
<dbReference type="Proteomes" id="UP000194546">
    <property type="component" value="Unassembled WGS sequence"/>
</dbReference>
<proteinExistence type="predicted"/>
<sequence length="46" mass="5119">MNSQRLNNYSLDARVVGQRDEHYLDAADRLGEVGSTLSRQLGLNAN</sequence>
<dbReference type="AlphaFoldDB" id="A0A242MNJ0"/>
<dbReference type="EMBL" id="NBTY01000109">
    <property type="protein sequence ID" value="OTP72761.1"/>
    <property type="molecule type" value="Genomic_DNA"/>
</dbReference>
<gene>
    <name evidence="1" type="ORF">PAMC26510_20940</name>
</gene>
<comment type="caution">
    <text evidence="1">The sequence shown here is derived from an EMBL/GenBank/DDBJ whole genome shotgun (WGS) entry which is preliminary data.</text>
</comment>
<name>A0A242MNJ0_CABSO</name>
<organism evidence="1 2">
    <name type="scientific">Caballeronia sordidicola</name>
    <name type="common">Burkholderia sordidicola</name>
    <dbReference type="NCBI Taxonomy" id="196367"/>
    <lineage>
        <taxon>Bacteria</taxon>
        <taxon>Pseudomonadati</taxon>
        <taxon>Pseudomonadota</taxon>
        <taxon>Betaproteobacteria</taxon>
        <taxon>Burkholderiales</taxon>
        <taxon>Burkholderiaceae</taxon>
        <taxon>Caballeronia</taxon>
    </lineage>
</organism>
<accession>A0A242MNJ0</accession>
<evidence type="ECO:0000313" key="2">
    <source>
        <dbReference type="Proteomes" id="UP000194546"/>
    </source>
</evidence>
<protein>
    <submittedName>
        <fullName evidence="1">Uncharacterized protein</fullName>
    </submittedName>
</protein>
<reference evidence="1 2" key="1">
    <citation type="submission" date="2017-03" db="EMBL/GenBank/DDBJ databases">
        <title>Genome analysis of strain PAMC 26510.</title>
        <authorList>
            <person name="Oh H.-M."/>
            <person name="Yang J.-A."/>
        </authorList>
    </citation>
    <scope>NUCLEOTIDE SEQUENCE [LARGE SCALE GENOMIC DNA]</scope>
    <source>
        <strain evidence="1 2">PAMC 26510</strain>
    </source>
</reference>